<feature type="compositionally biased region" description="Basic and acidic residues" evidence="6">
    <location>
        <begin position="72"/>
        <end position="81"/>
    </location>
</feature>
<dbReference type="InterPro" id="IPR027433">
    <property type="entry name" value="Lipoxygenase_dom_3"/>
</dbReference>
<proteinExistence type="predicted"/>
<dbReference type="Proteomes" id="UP000029981">
    <property type="component" value="Chromosome 5"/>
</dbReference>
<dbReference type="Gene3D" id="4.10.372.10">
    <property type="entry name" value="Lipoxygenase-1, Domain 3"/>
    <property type="match status" value="1"/>
</dbReference>
<evidence type="ECO:0000259" key="7">
    <source>
        <dbReference type="PROSITE" id="PS50095"/>
    </source>
</evidence>
<feature type="compositionally biased region" description="Polar residues" evidence="6">
    <location>
        <begin position="61"/>
        <end position="70"/>
    </location>
</feature>
<keyword evidence="3" id="KW-0560">Oxidoreductase</keyword>
<keyword evidence="2" id="KW-0223">Dioxygenase</keyword>
<dbReference type="Pfam" id="PF01477">
    <property type="entry name" value="PLAT"/>
    <property type="match status" value="1"/>
</dbReference>
<dbReference type="OMA" id="VHAMEYA"/>
<reference evidence="9 10" key="2">
    <citation type="journal article" date="2009" name="PLoS ONE">
        <title>An integrated genetic and cytogenetic map of the cucumber genome.</title>
        <authorList>
            <person name="Ren Y."/>
            <person name="Zhang Z."/>
            <person name="Liu J."/>
            <person name="Staub J.E."/>
            <person name="Han Y."/>
            <person name="Cheng Z."/>
            <person name="Li X."/>
            <person name="Lu J."/>
            <person name="Miao H."/>
            <person name="Kang H."/>
            <person name="Xie B."/>
            <person name="Gu X."/>
            <person name="Wang X."/>
            <person name="Du Y."/>
            <person name="Jin W."/>
            <person name="Huang S."/>
        </authorList>
    </citation>
    <scope>NUCLEOTIDE SEQUENCE [LARGE SCALE GENOMIC DNA]</scope>
    <source>
        <strain evidence="10">cv. 9930</strain>
    </source>
</reference>
<feature type="domain" description="Lipoxygenase" evidence="8">
    <location>
        <begin position="239"/>
        <end position="470"/>
    </location>
</feature>
<dbReference type="PROSITE" id="PS50095">
    <property type="entry name" value="PLAT"/>
    <property type="match status" value="1"/>
</dbReference>
<dbReference type="Gene3D" id="3.10.450.60">
    <property type="match status" value="1"/>
</dbReference>
<comment type="caution">
    <text evidence="5">Lacks conserved residue(s) required for the propagation of feature annotation.</text>
</comment>
<dbReference type="AlphaFoldDB" id="A0A0A0KVB3"/>
<evidence type="ECO:0000256" key="2">
    <source>
        <dbReference type="ARBA" id="ARBA00022964"/>
    </source>
</evidence>
<dbReference type="InterPro" id="IPR000907">
    <property type="entry name" value="LipOase"/>
</dbReference>
<evidence type="ECO:0000313" key="9">
    <source>
        <dbReference type="EMBL" id="KGN51691.1"/>
    </source>
</evidence>
<evidence type="ECO:0000313" key="10">
    <source>
        <dbReference type="Proteomes" id="UP000029981"/>
    </source>
</evidence>
<dbReference type="PANTHER" id="PTHR11771">
    <property type="entry name" value="LIPOXYGENASE"/>
    <property type="match status" value="1"/>
</dbReference>
<dbReference type="STRING" id="3659.A0A0A0KVB3"/>
<protein>
    <recommendedName>
        <fullName evidence="11">Lipoxygenase</fullName>
    </recommendedName>
</protein>
<evidence type="ECO:0000259" key="8">
    <source>
        <dbReference type="PROSITE" id="PS51393"/>
    </source>
</evidence>
<dbReference type="PROSITE" id="PS51393">
    <property type="entry name" value="LIPOXYGENASE_3"/>
    <property type="match status" value="1"/>
</dbReference>
<dbReference type="InterPro" id="IPR001024">
    <property type="entry name" value="PLAT/LH2_dom"/>
</dbReference>
<dbReference type="EMBL" id="CM002926">
    <property type="protein sequence ID" value="KGN51691.1"/>
    <property type="molecule type" value="Genomic_DNA"/>
</dbReference>
<evidence type="ECO:0000256" key="3">
    <source>
        <dbReference type="ARBA" id="ARBA00023002"/>
    </source>
</evidence>
<dbReference type="InterPro" id="IPR036226">
    <property type="entry name" value="LipOase_C_sf"/>
</dbReference>
<name>A0A0A0KVB3_CUCSA</name>
<dbReference type="GO" id="GO:0034440">
    <property type="term" value="P:lipid oxidation"/>
    <property type="evidence" value="ECO:0007669"/>
    <property type="project" value="InterPro"/>
</dbReference>
<dbReference type="Pfam" id="PF00305">
    <property type="entry name" value="Lipoxygenase"/>
    <property type="match status" value="1"/>
</dbReference>
<evidence type="ECO:0000256" key="6">
    <source>
        <dbReference type="SAM" id="MobiDB-lite"/>
    </source>
</evidence>
<keyword evidence="1" id="KW-0479">Metal-binding</keyword>
<evidence type="ECO:0000256" key="5">
    <source>
        <dbReference type="PROSITE-ProRule" id="PRU00152"/>
    </source>
</evidence>
<dbReference type="SUPFAM" id="SSF48484">
    <property type="entry name" value="Lipoxigenase"/>
    <property type="match status" value="1"/>
</dbReference>
<sequence>MMFTVSPSNHFHLQRHFESSGRLFFSISGAGSKFRVQKARVSRCDSLVGGNGSSRRVIRGQNKTVETAASPSEKRGGKESRISSASASGGIDVRATIKIRKKMKEKLTEKVEDQWEYFVNGIGQGISIRLISEEIDPETNSGRSIESCVRGWLPKPHNGVHAMEYAANFTVPRDFGNPGAVLITNLHGKEFYLLEVIIHGFDDGPIFFPANTWIHSRKDNPDSRIIFKNHFLSTFEPYPLTESRIEKPHPVYVPRDETFEEIKQNTFSAGRLKALVHNLVPSIAATLSKSDIPFKCFSDIDKLYIDGVVLNDENHLEYSQKSFLDNIMKQVVNAGQTLLKYEIPAVIKSDRFSWLRDHEFARQTLAGVNPVNIECLKEFPIRSKLDPNVYGSPESAITKEVIEKELLNGMSVEQAMEENRLFILDYHDILLPFIKKINALPGRKVYASRTVFLHSQTGVWQWRILQCQVV</sequence>
<dbReference type="GO" id="GO:0016702">
    <property type="term" value="F:oxidoreductase activity, acting on single donors with incorporation of molecular oxygen, incorporation of two atoms of oxygen"/>
    <property type="evidence" value="ECO:0007669"/>
    <property type="project" value="InterPro"/>
</dbReference>
<dbReference type="SMART" id="SM00308">
    <property type="entry name" value="LH2"/>
    <property type="match status" value="1"/>
</dbReference>
<keyword evidence="4" id="KW-0443">Lipid metabolism</keyword>
<evidence type="ECO:0008006" key="11">
    <source>
        <dbReference type="Google" id="ProtNLM"/>
    </source>
</evidence>
<feature type="domain" description="PLAT" evidence="7">
    <location>
        <begin position="103"/>
        <end position="228"/>
    </location>
</feature>
<dbReference type="Gene3D" id="2.60.60.20">
    <property type="entry name" value="PLAT/LH2 domain"/>
    <property type="match status" value="1"/>
</dbReference>
<reference evidence="9 10" key="3">
    <citation type="journal article" date="2010" name="BMC Genomics">
        <title>Transcriptome sequencing and comparative analysis of cucumber flowers with different sex types.</title>
        <authorList>
            <person name="Guo S."/>
            <person name="Zheng Y."/>
            <person name="Joung J.G."/>
            <person name="Liu S."/>
            <person name="Zhang Z."/>
            <person name="Crasta O.R."/>
            <person name="Sobral B.W."/>
            <person name="Xu Y."/>
            <person name="Huang S."/>
            <person name="Fei Z."/>
        </authorList>
    </citation>
    <scope>NUCLEOTIDE SEQUENCE [LARGE SCALE GENOMIC DNA]</scope>
    <source>
        <strain evidence="10">cv. 9930</strain>
    </source>
</reference>
<dbReference type="InterPro" id="IPR036392">
    <property type="entry name" value="PLAT/LH2_dom_sf"/>
</dbReference>
<organism evidence="9 10">
    <name type="scientific">Cucumis sativus</name>
    <name type="common">Cucumber</name>
    <dbReference type="NCBI Taxonomy" id="3659"/>
    <lineage>
        <taxon>Eukaryota</taxon>
        <taxon>Viridiplantae</taxon>
        <taxon>Streptophyta</taxon>
        <taxon>Embryophyta</taxon>
        <taxon>Tracheophyta</taxon>
        <taxon>Spermatophyta</taxon>
        <taxon>Magnoliopsida</taxon>
        <taxon>eudicotyledons</taxon>
        <taxon>Gunneridae</taxon>
        <taxon>Pentapetalae</taxon>
        <taxon>rosids</taxon>
        <taxon>fabids</taxon>
        <taxon>Cucurbitales</taxon>
        <taxon>Cucurbitaceae</taxon>
        <taxon>Benincaseae</taxon>
        <taxon>Cucumis</taxon>
    </lineage>
</organism>
<reference evidence="9 10" key="1">
    <citation type="journal article" date="2009" name="Nat. Genet.">
        <title>The genome of the cucumber, Cucumis sativus L.</title>
        <authorList>
            <person name="Huang S."/>
            <person name="Li R."/>
            <person name="Zhang Z."/>
            <person name="Li L."/>
            <person name="Gu X."/>
            <person name="Fan W."/>
            <person name="Lucas W.J."/>
            <person name="Wang X."/>
            <person name="Xie B."/>
            <person name="Ni P."/>
            <person name="Ren Y."/>
            <person name="Zhu H."/>
            <person name="Li J."/>
            <person name="Lin K."/>
            <person name="Jin W."/>
            <person name="Fei Z."/>
            <person name="Li G."/>
            <person name="Staub J."/>
            <person name="Kilian A."/>
            <person name="van der Vossen E.A."/>
            <person name="Wu Y."/>
            <person name="Guo J."/>
            <person name="He J."/>
            <person name="Jia Z."/>
            <person name="Ren Y."/>
            <person name="Tian G."/>
            <person name="Lu Y."/>
            <person name="Ruan J."/>
            <person name="Qian W."/>
            <person name="Wang M."/>
            <person name="Huang Q."/>
            <person name="Li B."/>
            <person name="Xuan Z."/>
            <person name="Cao J."/>
            <person name="Asan"/>
            <person name="Wu Z."/>
            <person name="Zhang J."/>
            <person name="Cai Q."/>
            <person name="Bai Y."/>
            <person name="Zhao B."/>
            <person name="Han Y."/>
            <person name="Li Y."/>
            <person name="Li X."/>
            <person name="Wang S."/>
            <person name="Shi Q."/>
            <person name="Liu S."/>
            <person name="Cho W.K."/>
            <person name="Kim J.Y."/>
            <person name="Xu Y."/>
            <person name="Heller-Uszynska K."/>
            <person name="Miao H."/>
            <person name="Cheng Z."/>
            <person name="Zhang S."/>
            <person name="Wu J."/>
            <person name="Yang Y."/>
            <person name="Kang H."/>
            <person name="Li M."/>
            <person name="Liang H."/>
            <person name="Ren X."/>
            <person name="Shi Z."/>
            <person name="Wen M."/>
            <person name="Jian M."/>
            <person name="Yang H."/>
            <person name="Zhang G."/>
            <person name="Yang Z."/>
            <person name="Chen R."/>
            <person name="Liu S."/>
            <person name="Li J."/>
            <person name="Ma L."/>
            <person name="Liu H."/>
            <person name="Zhou Y."/>
            <person name="Zhao J."/>
            <person name="Fang X."/>
            <person name="Li G."/>
            <person name="Fang L."/>
            <person name="Li Y."/>
            <person name="Liu D."/>
            <person name="Zheng H."/>
            <person name="Zhang Y."/>
            <person name="Qin N."/>
            <person name="Li Z."/>
            <person name="Yang G."/>
            <person name="Yang S."/>
            <person name="Bolund L."/>
            <person name="Kristiansen K."/>
            <person name="Zheng H."/>
            <person name="Li S."/>
            <person name="Zhang X."/>
            <person name="Yang H."/>
            <person name="Wang J."/>
            <person name="Sun R."/>
            <person name="Zhang B."/>
            <person name="Jiang S."/>
            <person name="Wang J."/>
            <person name="Du Y."/>
            <person name="Li S."/>
        </authorList>
    </citation>
    <scope>NUCLEOTIDE SEQUENCE [LARGE SCALE GENOMIC DNA]</scope>
    <source>
        <strain evidence="10">cv. 9930</strain>
    </source>
</reference>
<dbReference type="Gramene" id="KGN51691">
    <property type="protein sequence ID" value="KGN51691"/>
    <property type="gene ID" value="Csa_5G590080"/>
</dbReference>
<evidence type="ECO:0000256" key="4">
    <source>
        <dbReference type="ARBA" id="ARBA00023098"/>
    </source>
</evidence>
<gene>
    <name evidence="9" type="ORF">Csa_5G590080</name>
</gene>
<reference evidence="9 10" key="4">
    <citation type="journal article" date="2011" name="BMC Genomics">
        <title>RNA-Seq improves annotation of protein-coding genes in the cucumber genome.</title>
        <authorList>
            <person name="Li Z."/>
            <person name="Zhang Z."/>
            <person name="Yan P."/>
            <person name="Huang S."/>
            <person name="Fei Z."/>
            <person name="Lin K."/>
        </authorList>
    </citation>
    <scope>NUCLEOTIDE SEQUENCE [LARGE SCALE GENOMIC DNA]</scope>
    <source>
        <strain evidence="10">cv. 9930</strain>
    </source>
</reference>
<keyword evidence="10" id="KW-1185">Reference proteome</keyword>
<feature type="region of interest" description="Disordered" evidence="6">
    <location>
        <begin position="52"/>
        <end position="87"/>
    </location>
</feature>
<accession>A0A0A0KVB3</accession>
<dbReference type="InterPro" id="IPR013819">
    <property type="entry name" value="LipOase_C"/>
</dbReference>
<dbReference type="GO" id="GO:0046872">
    <property type="term" value="F:metal ion binding"/>
    <property type="evidence" value="ECO:0007669"/>
    <property type="project" value="UniProtKB-KW"/>
</dbReference>
<evidence type="ECO:0000256" key="1">
    <source>
        <dbReference type="ARBA" id="ARBA00022723"/>
    </source>
</evidence>
<dbReference type="SUPFAM" id="SSF49723">
    <property type="entry name" value="Lipase/lipooxygenase domain (PLAT/LH2 domain)"/>
    <property type="match status" value="1"/>
</dbReference>